<dbReference type="PANTHER" id="PTHR15835">
    <property type="entry name" value="NUCLEAR-INTERACTING PARTNER OF ALK"/>
    <property type="match status" value="1"/>
</dbReference>
<protein>
    <recommendedName>
        <fullName evidence="4">C3HC-type domain-containing protein</fullName>
    </recommendedName>
</protein>
<evidence type="ECO:0000313" key="5">
    <source>
        <dbReference type="EMBL" id="KAI9174482.1"/>
    </source>
</evidence>
<organism evidence="5 6">
    <name type="scientific">Acer negundo</name>
    <name type="common">Box elder</name>
    <dbReference type="NCBI Taxonomy" id="4023"/>
    <lineage>
        <taxon>Eukaryota</taxon>
        <taxon>Viridiplantae</taxon>
        <taxon>Streptophyta</taxon>
        <taxon>Embryophyta</taxon>
        <taxon>Tracheophyta</taxon>
        <taxon>Spermatophyta</taxon>
        <taxon>Magnoliopsida</taxon>
        <taxon>eudicotyledons</taxon>
        <taxon>Gunneridae</taxon>
        <taxon>Pentapetalae</taxon>
        <taxon>rosids</taxon>
        <taxon>malvids</taxon>
        <taxon>Sapindales</taxon>
        <taxon>Sapindaceae</taxon>
        <taxon>Hippocastanoideae</taxon>
        <taxon>Acereae</taxon>
        <taxon>Acer</taxon>
    </lineage>
</organism>
<feature type="region of interest" description="Disordered" evidence="3">
    <location>
        <begin position="529"/>
        <end position="557"/>
    </location>
</feature>
<evidence type="ECO:0000256" key="2">
    <source>
        <dbReference type="ARBA" id="ARBA00023242"/>
    </source>
</evidence>
<dbReference type="Proteomes" id="UP001064489">
    <property type="component" value="Chromosome 8"/>
</dbReference>
<dbReference type="AlphaFoldDB" id="A0AAD5IQM0"/>
<evidence type="ECO:0000256" key="1">
    <source>
        <dbReference type="ARBA" id="ARBA00004123"/>
    </source>
</evidence>
<dbReference type="Pfam" id="PF07967">
    <property type="entry name" value="zf-C3HC"/>
    <property type="match status" value="1"/>
</dbReference>
<keyword evidence="2" id="KW-0539">Nucleus</keyword>
<proteinExistence type="predicted"/>
<feature type="compositionally biased region" description="Low complexity" evidence="3">
    <location>
        <begin position="696"/>
        <end position="706"/>
    </location>
</feature>
<dbReference type="EMBL" id="JAJSOW010000103">
    <property type="protein sequence ID" value="KAI9174482.1"/>
    <property type="molecule type" value="Genomic_DNA"/>
</dbReference>
<reference evidence="5" key="1">
    <citation type="journal article" date="2022" name="Plant J.">
        <title>Strategies of tolerance reflected in two North American maple genomes.</title>
        <authorList>
            <person name="McEvoy S.L."/>
            <person name="Sezen U.U."/>
            <person name="Trouern-Trend A."/>
            <person name="McMahon S.M."/>
            <person name="Schaberg P.G."/>
            <person name="Yang J."/>
            <person name="Wegrzyn J.L."/>
            <person name="Swenson N.G."/>
        </authorList>
    </citation>
    <scope>NUCLEOTIDE SEQUENCE</scope>
    <source>
        <strain evidence="5">91603</strain>
    </source>
</reference>
<feature type="region of interest" description="Disordered" evidence="3">
    <location>
        <begin position="685"/>
        <end position="711"/>
    </location>
</feature>
<reference evidence="5" key="2">
    <citation type="submission" date="2023-02" db="EMBL/GenBank/DDBJ databases">
        <authorList>
            <person name="Swenson N.G."/>
            <person name="Wegrzyn J.L."/>
            <person name="Mcevoy S.L."/>
        </authorList>
    </citation>
    <scope>NUCLEOTIDE SEQUENCE</scope>
    <source>
        <strain evidence="5">91603</strain>
        <tissue evidence="5">Leaf</tissue>
    </source>
</reference>
<evidence type="ECO:0000259" key="4">
    <source>
        <dbReference type="Pfam" id="PF07967"/>
    </source>
</evidence>
<evidence type="ECO:0000256" key="3">
    <source>
        <dbReference type="SAM" id="MobiDB-lite"/>
    </source>
</evidence>
<comment type="subcellular location">
    <subcellularLocation>
        <location evidence="1">Nucleus</location>
    </subcellularLocation>
</comment>
<dbReference type="PANTHER" id="PTHR15835:SF6">
    <property type="entry name" value="ZINC FINGER C3HC-TYPE PROTEIN 1"/>
    <property type="match status" value="1"/>
</dbReference>
<comment type="caution">
    <text evidence="5">The sequence shown here is derived from an EMBL/GenBank/DDBJ whole genome shotgun (WGS) entry which is preliminary data.</text>
</comment>
<name>A0AAD5IQM0_ACENE</name>
<evidence type="ECO:0000313" key="6">
    <source>
        <dbReference type="Proteomes" id="UP001064489"/>
    </source>
</evidence>
<dbReference type="InterPro" id="IPR012935">
    <property type="entry name" value="NuBaID_N"/>
</dbReference>
<keyword evidence="6" id="KW-1185">Reference proteome</keyword>
<sequence length="736" mass="81363">MRRETERCLVRAEYENQEEGLEEDEMLRAQRYDAFEFDEKRTTQDHEDILVSVSIVNENKRILAKQTMAGDSEKRFHSIMDKLFHAPKSILPPSSCSIAESRRGMKLRNGDSALALVTPNVMEKSQNSSEAPMCRPWDRGDLMRRLATFKSMTWFAKPKVVSAVNCARRGWVNVDTDIIACESCGARLLFSTPSSWTQQQVEKAALVFSLKLDNGHKLLCPWIDNACDETLAQFPPTPPPVLVDKFRERSSTLLQLLVLPVISSSAIECMRIPQLEEFLKQSSTLDYGNDFLSPSQSDSRDNECEDQSAKLYFQHFQAHNLISLCGWEPRSLPYVVECKDTAVGNEIVEATGNSGAHKAVVLDCRLCGASVGLWAFSTVPCPLEFFRFEGYSEVSGEKNAGIHASSNVAPLCKESSSGLNLTIAGGPPPTKQSFKATISLPVVGRTLRARFSNDSDFRGCTYVNHEEIRSAAMNKNLSLDEIECAEHNLSGHVVQIIDMSSLKIKQNEHGLSSSISEDQSPCLNHNVGEKGDTPENNIHVPTEGRSVTGLVPSSETSTHCSLTENATVTTQKPGLSQSDGLPENAANVELITSADWRIVCSRVRDPSITTPDANFAIGNEECSQNERSLMVTSDNAVMAISPEKDLKQLPEDNSMKFDPIRQHRHFCPWIVSTGSGPPGWQQTLSALQRKRDHSHPSPTNSPPSASIIKVDDPIASVRKLFSSPVTKRRKTSHGSK</sequence>
<dbReference type="GO" id="GO:0005634">
    <property type="term" value="C:nucleus"/>
    <property type="evidence" value="ECO:0007669"/>
    <property type="project" value="UniProtKB-SubCell"/>
</dbReference>
<dbReference type="GO" id="GO:0008270">
    <property type="term" value="F:zinc ion binding"/>
    <property type="evidence" value="ECO:0007669"/>
    <property type="project" value="InterPro"/>
</dbReference>
<accession>A0AAD5IQM0</accession>
<feature type="domain" description="C3HC-type" evidence="4">
    <location>
        <begin position="136"/>
        <end position="260"/>
    </location>
</feature>
<gene>
    <name evidence="5" type="ORF">LWI28_017988</name>
</gene>